<dbReference type="GO" id="GO:0036297">
    <property type="term" value="P:interstrand cross-link repair"/>
    <property type="evidence" value="ECO:0007669"/>
    <property type="project" value="TreeGrafter"/>
</dbReference>
<name>A0A7V2ATN5_UNCEI</name>
<dbReference type="SUPFAM" id="SSF52540">
    <property type="entry name" value="P-loop containing nucleoside triphosphate hydrolases"/>
    <property type="match status" value="1"/>
</dbReference>
<dbReference type="GO" id="GO:0006289">
    <property type="term" value="P:nucleotide-excision repair"/>
    <property type="evidence" value="ECO:0007669"/>
    <property type="project" value="TreeGrafter"/>
</dbReference>
<dbReference type="InterPro" id="IPR011545">
    <property type="entry name" value="DEAD/DEAH_box_helicase_dom"/>
</dbReference>
<gene>
    <name evidence="6" type="ORF">ENO08_01195</name>
</gene>
<dbReference type="InterPro" id="IPR014001">
    <property type="entry name" value="Helicase_ATP-bd"/>
</dbReference>
<feature type="non-terminal residue" evidence="6">
    <location>
        <position position="534"/>
    </location>
</feature>
<evidence type="ECO:0000259" key="4">
    <source>
        <dbReference type="PROSITE" id="PS51192"/>
    </source>
</evidence>
<reference evidence="6" key="1">
    <citation type="journal article" date="2020" name="mSystems">
        <title>Genome- and Community-Level Interaction Insights into Carbon Utilization and Element Cycling Functions of Hydrothermarchaeota in Hydrothermal Sediment.</title>
        <authorList>
            <person name="Zhou Z."/>
            <person name="Liu Y."/>
            <person name="Xu W."/>
            <person name="Pan J."/>
            <person name="Luo Z.H."/>
            <person name="Li M."/>
        </authorList>
    </citation>
    <scope>NUCLEOTIDE SEQUENCE [LARGE SCALE GENOMIC DNA]</scope>
    <source>
        <strain evidence="6">SpSt-1233</strain>
    </source>
</reference>
<evidence type="ECO:0000256" key="3">
    <source>
        <dbReference type="SAM" id="MobiDB-lite"/>
    </source>
</evidence>
<keyword evidence="2" id="KW-0067">ATP-binding</keyword>
<feature type="compositionally biased region" description="Basic and acidic residues" evidence="3">
    <location>
        <begin position="1"/>
        <end position="16"/>
    </location>
</feature>
<dbReference type="Pfam" id="PF00270">
    <property type="entry name" value="DEAD"/>
    <property type="match status" value="1"/>
</dbReference>
<dbReference type="GO" id="GO:0005524">
    <property type="term" value="F:ATP binding"/>
    <property type="evidence" value="ECO:0007669"/>
    <property type="project" value="UniProtKB-KW"/>
</dbReference>
<organism evidence="6">
    <name type="scientific">Eiseniibacteriota bacterium</name>
    <dbReference type="NCBI Taxonomy" id="2212470"/>
    <lineage>
        <taxon>Bacteria</taxon>
        <taxon>Candidatus Eiseniibacteriota</taxon>
    </lineage>
</organism>
<dbReference type="Pfam" id="PF00271">
    <property type="entry name" value="Helicase_C"/>
    <property type="match status" value="1"/>
</dbReference>
<feature type="domain" description="Helicase C-terminal" evidence="5">
    <location>
        <begin position="328"/>
        <end position="501"/>
    </location>
</feature>
<dbReference type="SMART" id="SM00490">
    <property type="entry name" value="HELICc"/>
    <property type="match status" value="1"/>
</dbReference>
<evidence type="ECO:0000259" key="5">
    <source>
        <dbReference type="PROSITE" id="PS51194"/>
    </source>
</evidence>
<dbReference type="Proteomes" id="UP000886069">
    <property type="component" value="Unassembled WGS sequence"/>
</dbReference>
<keyword evidence="6" id="KW-0347">Helicase</keyword>
<dbReference type="AlphaFoldDB" id="A0A7V2ATN5"/>
<protein>
    <submittedName>
        <fullName evidence="6">DEAD/DEAH box helicase</fullName>
    </submittedName>
</protein>
<accession>A0A7V2ATN5</accession>
<feature type="domain" description="Helicase ATP-binding" evidence="4">
    <location>
        <begin position="111"/>
        <end position="291"/>
    </location>
</feature>
<dbReference type="Gene3D" id="3.40.50.300">
    <property type="entry name" value="P-loop containing nucleotide triphosphate hydrolases"/>
    <property type="match status" value="2"/>
</dbReference>
<dbReference type="PANTHER" id="PTHR47957">
    <property type="entry name" value="ATP-DEPENDENT HELICASE HRQ1"/>
    <property type="match status" value="1"/>
</dbReference>
<dbReference type="PROSITE" id="PS51192">
    <property type="entry name" value="HELICASE_ATP_BIND_1"/>
    <property type="match status" value="1"/>
</dbReference>
<dbReference type="GO" id="GO:0003676">
    <property type="term" value="F:nucleic acid binding"/>
    <property type="evidence" value="ECO:0007669"/>
    <property type="project" value="InterPro"/>
</dbReference>
<keyword evidence="1" id="KW-0547">Nucleotide-binding</keyword>
<evidence type="ECO:0000256" key="1">
    <source>
        <dbReference type="ARBA" id="ARBA00022741"/>
    </source>
</evidence>
<dbReference type="CDD" id="cd17923">
    <property type="entry name" value="DEXHc_Hrq1-like"/>
    <property type="match status" value="1"/>
</dbReference>
<comment type="caution">
    <text evidence="6">The sequence shown here is derived from an EMBL/GenBank/DDBJ whole genome shotgun (WGS) entry which is preliminary data.</text>
</comment>
<proteinExistence type="predicted"/>
<feature type="region of interest" description="Disordered" evidence="3">
    <location>
        <begin position="1"/>
        <end position="40"/>
    </location>
</feature>
<dbReference type="PROSITE" id="PS51194">
    <property type="entry name" value="HELICASE_CTER"/>
    <property type="match status" value="1"/>
</dbReference>
<sequence>MRDTGRLPRIREDSGRGPHRGRLPSQPSRSAHHAAARDRLSREERLTVDVTKFLKAIDGAEFYKNQIVHRHEIPVRRARYKELSRPLPKKLAAVLGRTGIERFYTHQVYAIEALRDGADIVIVTSTASGKTLCYNVPVLERFLEEPEARALYLYPTKALAQDQLRVLNRYQGEEGLRFEAGTYDGDTPTSLRRRLRDEAKILLTNPDMLHSGILPNHAKWGAFFSRLRFIVVDEIHTYRGVFGSHVANVMRRLQRICDHYGSRPVFAASSATIANPGEHASRLIGREMKVVDKDGSPRGPKQFLFWNPPTIDEGLMERRSPNIEAAELVTNLVLDDVQTIAFVRARVVSEVITRYTRDKLGERRASMKDYVHPYRGGYLPEERRAIEKRLFDGDLKAVISTNALELGIDVGALHASIIVGYPGSIASTWQQAGRAGRGSEEALIIYIPYNMPLDQYLANHPDYFFGRSPENAIIDPSNPHILLGQMRAAAFELPLTAKEVEGMGEYAPAIAALLEEERQLNFVKGRWYWRGEGY</sequence>
<dbReference type="PANTHER" id="PTHR47957:SF3">
    <property type="entry name" value="ATP-DEPENDENT HELICASE HRQ1"/>
    <property type="match status" value="1"/>
</dbReference>
<dbReference type="EMBL" id="DSEC01000085">
    <property type="protein sequence ID" value="HER43059.1"/>
    <property type="molecule type" value="Genomic_DNA"/>
</dbReference>
<dbReference type="InterPro" id="IPR027417">
    <property type="entry name" value="P-loop_NTPase"/>
</dbReference>
<dbReference type="SMART" id="SM00487">
    <property type="entry name" value="DEXDc"/>
    <property type="match status" value="1"/>
</dbReference>
<dbReference type="GO" id="GO:0043138">
    <property type="term" value="F:3'-5' DNA helicase activity"/>
    <property type="evidence" value="ECO:0007669"/>
    <property type="project" value="TreeGrafter"/>
</dbReference>
<evidence type="ECO:0000313" key="6">
    <source>
        <dbReference type="EMBL" id="HER43059.1"/>
    </source>
</evidence>
<keyword evidence="6" id="KW-0378">Hydrolase</keyword>
<dbReference type="InterPro" id="IPR001650">
    <property type="entry name" value="Helicase_C-like"/>
</dbReference>
<evidence type="ECO:0000256" key="2">
    <source>
        <dbReference type="ARBA" id="ARBA00022840"/>
    </source>
</evidence>
<dbReference type="CDD" id="cd18797">
    <property type="entry name" value="SF2_C_Hrq"/>
    <property type="match status" value="1"/>
</dbReference>